<dbReference type="AlphaFoldDB" id="A3ZMZ9"/>
<comment type="caution">
    <text evidence="1">The sequence shown here is derived from an EMBL/GenBank/DDBJ whole genome shotgun (WGS) entry which is preliminary data.</text>
</comment>
<dbReference type="EMBL" id="AANZ01000002">
    <property type="protein sequence ID" value="EAQ82328.1"/>
    <property type="molecule type" value="Genomic_DNA"/>
</dbReference>
<evidence type="ECO:0000313" key="1">
    <source>
        <dbReference type="EMBL" id="EAQ82328.1"/>
    </source>
</evidence>
<sequence>MITHVVAAGSGQIIVSVDASNNPWGQTGTVTLKFDGIRSAKGVDECVGDVWLYEELHAVNDAIELCVLLEGGELCITADRLDISCDP</sequence>
<proteinExistence type="predicted"/>
<accession>A3ZMZ9</accession>
<organism evidence="1 2">
    <name type="scientific">Blastopirellula marina DSM 3645</name>
    <dbReference type="NCBI Taxonomy" id="314230"/>
    <lineage>
        <taxon>Bacteria</taxon>
        <taxon>Pseudomonadati</taxon>
        <taxon>Planctomycetota</taxon>
        <taxon>Planctomycetia</taxon>
        <taxon>Pirellulales</taxon>
        <taxon>Pirellulaceae</taxon>
        <taxon>Blastopirellula</taxon>
    </lineage>
</organism>
<dbReference type="Proteomes" id="UP000004358">
    <property type="component" value="Unassembled WGS sequence"/>
</dbReference>
<protein>
    <submittedName>
        <fullName evidence="1">Uncharacterized protein</fullName>
    </submittedName>
</protein>
<reference evidence="1 2" key="1">
    <citation type="submission" date="2006-02" db="EMBL/GenBank/DDBJ databases">
        <authorList>
            <person name="Amann R."/>
            <person name="Ferriera S."/>
            <person name="Johnson J."/>
            <person name="Kravitz S."/>
            <person name="Halpern A."/>
            <person name="Remington K."/>
            <person name="Beeson K."/>
            <person name="Tran B."/>
            <person name="Rogers Y.-H."/>
            <person name="Friedman R."/>
            <person name="Venter J.C."/>
        </authorList>
    </citation>
    <scope>NUCLEOTIDE SEQUENCE [LARGE SCALE GENOMIC DNA]</scope>
    <source>
        <strain evidence="1 2">DSM 3645</strain>
    </source>
</reference>
<dbReference type="STRING" id="314230.DSM3645_01400"/>
<name>A3ZMZ9_9BACT</name>
<gene>
    <name evidence="1" type="ORF">DSM3645_01400</name>
</gene>
<dbReference type="HOGENOM" id="CLU_2477137_0_0_0"/>
<evidence type="ECO:0000313" key="2">
    <source>
        <dbReference type="Proteomes" id="UP000004358"/>
    </source>
</evidence>